<dbReference type="GO" id="GO:0006606">
    <property type="term" value="P:protein import into nucleus"/>
    <property type="evidence" value="ECO:0007669"/>
    <property type="project" value="TreeGrafter"/>
</dbReference>
<keyword evidence="4" id="KW-0653">Protein transport</keyword>
<dbReference type="Gene3D" id="1.10.3450.20">
    <property type="match status" value="1"/>
</dbReference>
<evidence type="ECO:0000256" key="9">
    <source>
        <dbReference type="RuleBase" id="RU365072"/>
    </source>
</evidence>
<keyword evidence="11" id="KW-1185">Reference proteome</keyword>
<keyword evidence="2 9" id="KW-0813">Transport</keyword>
<keyword evidence="5 9" id="KW-0811">Translocation</keyword>
<evidence type="ECO:0000256" key="7">
    <source>
        <dbReference type="ARBA" id="ARBA00023136"/>
    </source>
</evidence>
<dbReference type="FunFam" id="1.10.3450.20:FF:000001">
    <property type="entry name" value="Nuclear pore complex protein"/>
    <property type="match status" value="1"/>
</dbReference>
<dbReference type="Gene3D" id="1.20.190.50">
    <property type="match status" value="1"/>
</dbReference>
<name>A0AAN7P1X8_9COLE</name>
<protein>
    <recommendedName>
        <fullName evidence="9">Nuclear pore complex protein</fullName>
    </recommendedName>
</protein>
<dbReference type="GO" id="GO:0006406">
    <property type="term" value="P:mRNA export from nucleus"/>
    <property type="evidence" value="ECO:0007669"/>
    <property type="project" value="TreeGrafter"/>
</dbReference>
<dbReference type="Pfam" id="PF04121">
    <property type="entry name" value="Nup84_Nup100"/>
    <property type="match status" value="1"/>
</dbReference>
<dbReference type="PANTHER" id="PTHR13003:SF2">
    <property type="entry name" value="NUCLEAR PORE COMPLEX PROTEIN NUP107"/>
    <property type="match status" value="1"/>
</dbReference>
<proteinExistence type="inferred from homology"/>
<dbReference type="PANTHER" id="PTHR13003">
    <property type="entry name" value="NUP107-RELATED"/>
    <property type="match status" value="1"/>
</dbReference>
<comment type="similarity">
    <text evidence="1 9">Belongs to the nucleoporin Nup84/Nup107 family.</text>
</comment>
<evidence type="ECO:0000256" key="6">
    <source>
        <dbReference type="ARBA" id="ARBA00023132"/>
    </source>
</evidence>
<organism evidence="10 11">
    <name type="scientific">Aquatica leii</name>
    <dbReference type="NCBI Taxonomy" id="1421715"/>
    <lineage>
        <taxon>Eukaryota</taxon>
        <taxon>Metazoa</taxon>
        <taxon>Ecdysozoa</taxon>
        <taxon>Arthropoda</taxon>
        <taxon>Hexapoda</taxon>
        <taxon>Insecta</taxon>
        <taxon>Pterygota</taxon>
        <taxon>Neoptera</taxon>
        <taxon>Endopterygota</taxon>
        <taxon>Coleoptera</taxon>
        <taxon>Polyphaga</taxon>
        <taxon>Elateriformia</taxon>
        <taxon>Elateroidea</taxon>
        <taxon>Lampyridae</taxon>
        <taxon>Luciolinae</taxon>
        <taxon>Aquatica</taxon>
    </lineage>
</organism>
<keyword evidence="8 9" id="KW-0539">Nucleus</keyword>
<comment type="caution">
    <text evidence="10">The sequence shown here is derived from an EMBL/GenBank/DDBJ whole genome shotgun (WGS) entry which is preliminary data.</text>
</comment>
<dbReference type="AlphaFoldDB" id="A0AAN7P1X8"/>
<dbReference type="Proteomes" id="UP001353858">
    <property type="component" value="Unassembled WGS sequence"/>
</dbReference>
<keyword evidence="7 9" id="KW-0472">Membrane</keyword>
<keyword evidence="3" id="KW-0509">mRNA transport</keyword>
<dbReference type="GO" id="GO:0031080">
    <property type="term" value="C:nuclear pore outer ring"/>
    <property type="evidence" value="ECO:0007669"/>
    <property type="project" value="TreeGrafter"/>
</dbReference>
<evidence type="ECO:0000313" key="10">
    <source>
        <dbReference type="EMBL" id="KAK4875289.1"/>
    </source>
</evidence>
<comment type="subcellular location">
    <subcellularLocation>
        <location evidence="9">Nucleus</location>
        <location evidence="9">Nuclear pore complex</location>
    </subcellularLocation>
    <subcellularLocation>
        <location evidence="9">Nucleus membrane</location>
    </subcellularLocation>
</comment>
<reference evidence="11" key="1">
    <citation type="submission" date="2023-01" db="EMBL/GenBank/DDBJ databases">
        <title>Key to firefly adult light organ development and bioluminescence: homeobox transcription factors regulate luciferase expression and transportation to peroxisome.</title>
        <authorList>
            <person name="Fu X."/>
        </authorList>
    </citation>
    <scope>NUCLEOTIDE SEQUENCE [LARGE SCALE GENOMIC DNA]</scope>
</reference>
<keyword evidence="6 9" id="KW-0906">Nuclear pore complex</keyword>
<comment type="function">
    <text evidence="9">Functions as a component of the nuclear pore complex (NPC).</text>
</comment>
<dbReference type="GO" id="GO:0017056">
    <property type="term" value="F:structural constituent of nuclear pore"/>
    <property type="evidence" value="ECO:0007669"/>
    <property type="project" value="UniProtKB-UniRule"/>
</dbReference>
<evidence type="ECO:0000256" key="8">
    <source>
        <dbReference type="ARBA" id="ARBA00023242"/>
    </source>
</evidence>
<dbReference type="GO" id="GO:0000973">
    <property type="term" value="P:post-transcriptional tethering of RNA polymerase II gene DNA at nuclear periphery"/>
    <property type="evidence" value="ECO:0007669"/>
    <property type="project" value="TreeGrafter"/>
</dbReference>
<evidence type="ECO:0000256" key="1">
    <source>
        <dbReference type="ARBA" id="ARBA00009510"/>
    </source>
</evidence>
<evidence type="ECO:0000313" key="11">
    <source>
        <dbReference type="Proteomes" id="UP001353858"/>
    </source>
</evidence>
<dbReference type="GO" id="GO:0031965">
    <property type="term" value="C:nuclear membrane"/>
    <property type="evidence" value="ECO:0007669"/>
    <property type="project" value="UniProtKB-SubCell"/>
</dbReference>
<dbReference type="InterPro" id="IPR007252">
    <property type="entry name" value="Nup84/Nup107"/>
</dbReference>
<sequence>MDFDLERSLRLLEDSISRQGNLLITTTPKTKQRHSENLTPRSLIDVEKQRYSINDKSFNAIVDENKSIAGSVLRINEPWKLTVNSLFVEFYEVLQSYTNSKDVFDTFSDLARCCTDALQVIKSLKRKSSVHYIDEETWLENERNTWRLLLALCQDRFITLNNGDAEPTSYYGKSEKLCVANLFKNDSIVRETQLVIDWLEYNAAERDIEALHFSDISYGWENTLHQLKSADTIVYESSRQVVKSLHPDAQWSDEHLTLHDLDVEDDKRLSRMIFQQIRCGKMDKAQELCVNSGHSWRAAVLEGWRLYHDNTDAEMEAMEEENDPDSASKYCYSEGNEIRDKWKAAAYDYCKLEYLNLYEKASVAALCGSLNSILRVAENWEDYLWAYMKVLIDIRVESEIRDVITAQYESLPDEYWDQRVSLNDVFENLEDAQNTKVKNEAQLQMRIVQKFIILDDVPQMIDIINEWIENSNVATQFLRFASHMVLFLEQIGKIDDRDKSDNIIESYISRLAEMNDIRLIAFYSSKLGLYKRIFVYASYLERVLDNEQRKEALTYAEDCGMNVQCVAKQVVENIRNRPHEVSTFGNLQEKLTDTDLLKVSAIDWLLISDTTKLDAIEQTNALIFSFLTLRKLDAAQLAFNKIPPNIVDEILSEDELEPNINQILKEHLSYRAYLDAQEAFNEWYKQYKSKPIPPGELSENAHFTEKVAHQHRESQFRADTERWKLSTAHLSKTAKAKLYNVLLFPEGGWLSSAKDCAFLRSTCIPEIVLLLYSVLSESGYYEECLQLADTVASEKYGLYKAFSKDKLKEFLKQLCDSSVILLNKKKDAWGTIVKKENKFSRCRDPFLKEGLNAIVEVHFTHSHRVSMAEAYSYLRISSSTKDQFLKYFSEGLNPSEAKRYHTSTLMATASGDKICETLANAQVNPMERSIYHLYEQWRFQANVCNKLPMKTKDIEDLEDPKKIKDCDTKKLQAIALYSSTTKMYEVILVGVQRRFQ</sequence>
<dbReference type="EMBL" id="JARPUR010000005">
    <property type="protein sequence ID" value="KAK4875289.1"/>
    <property type="molecule type" value="Genomic_DNA"/>
</dbReference>
<accession>A0AAN7P1X8</accession>
<comment type="subunit">
    <text evidence="9">Part of the nuclear pore complex (NPC).</text>
</comment>
<evidence type="ECO:0000256" key="5">
    <source>
        <dbReference type="ARBA" id="ARBA00023010"/>
    </source>
</evidence>
<evidence type="ECO:0000256" key="3">
    <source>
        <dbReference type="ARBA" id="ARBA00022816"/>
    </source>
</evidence>
<evidence type="ECO:0000256" key="4">
    <source>
        <dbReference type="ARBA" id="ARBA00022927"/>
    </source>
</evidence>
<gene>
    <name evidence="10" type="ORF">RN001_011711</name>
</gene>
<evidence type="ECO:0000256" key="2">
    <source>
        <dbReference type="ARBA" id="ARBA00022448"/>
    </source>
</evidence>